<reference evidence="2" key="2">
    <citation type="journal article" date="2015" name="Fish Shellfish Immunol.">
        <title>Early steps in the European eel (Anguilla anguilla)-Vibrio vulnificus interaction in the gills: Role of the RtxA13 toxin.</title>
        <authorList>
            <person name="Callol A."/>
            <person name="Pajuelo D."/>
            <person name="Ebbesson L."/>
            <person name="Teles M."/>
            <person name="MacKenzie S."/>
            <person name="Amaro C."/>
        </authorList>
    </citation>
    <scope>NUCLEOTIDE SEQUENCE</scope>
</reference>
<evidence type="ECO:0000313" key="2">
    <source>
        <dbReference type="EMBL" id="JAH51075.1"/>
    </source>
</evidence>
<accession>A0A0E9TDT6</accession>
<name>A0A0E9TDT6_ANGAN</name>
<evidence type="ECO:0000256" key="1">
    <source>
        <dbReference type="SAM" id="MobiDB-lite"/>
    </source>
</evidence>
<feature type="region of interest" description="Disordered" evidence="1">
    <location>
        <begin position="1"/>
        <end position="22"/>
    </location>
</feature>
<sequence>MAFTVSCVRAQTKETPGQHIPD</sequence>
<reference evidence="2" key="1">
    <citation type="submission" date="2014-11" db="EMBL/GenBank/DDBJ databases">
        <authorList>
            <person name="Amaro Gonzalez C."/>
        </authorList>
    </citation>
    <scope>NUCLEOTIDE SEQUENCE</scope>
</reference>
<protein>
    <submittedName>
        <fullName evidence="2">Uncharacterized protein</fullName>
    </submittedName>
</protein>
<dbReference type="EMBL" id="GBXM01057502">
    <property type="protein sequence ID" value="JAH51075.1"/>
    <property type="molecule type" value="Transcribed_RNA"/>
</dbReference>
<dbReference type="AlphaFoldDB" id="A0A0E9TDT6"/>
<organism evidence="2">
    <name type="scientific">Anguilla anguilla</name>
    <name type="common">European freshwater eel</name>
    <name type="synonym">Muraena anguilla</name>
    <dbReference type="NCBI Taxonomy" id="7936"/>
    <lineage>
        <taxon>Eukaryota</taxon>
        <taxon>Metazoa</taxon>
        <taxon>Chordata</taxon>
        <taxon>Craniata</taxon>
        <taxon>Vertebrata</taxon>
        <taxon>Euteleostomi</taxon>
        <taxon>Actinopterygii</taxon>
        <taxon>Neopterygii</taxon>
        <taxon>Teleostei</taxon>
        <taxon>Anguilliformes</taxon>
        <taxon>Anguillidae</taxon>
        <taxon>Anguilla</taxon>
    </lineage>
</organism>
<proteinExistence type="predicted"/>